<protein>
    <recommendedName>
        <fullName evidence="3">EF-hand domain-containing protein</fullName>
    </recommendedName>
</protein>
<dbReference type="AlphaFoldDB" id="A0A4Y7I9N3"/>
<evidence type="ECO:0000313" key="5">
    <source>
        <dbReference type="Proteomes" id="UP000316621"/>
    </source>
</evidence>
<dbReference type="InterPro" id="IPR018247">
    <property type="entry name" value="EF_Hand_1_Ca_BS"/>
</dbReference>
<dbReference type="InterPro" id="IPR011992">
    <property type="entry name" value="EF-hand-dom_pair"/>
</dbReference>
<dbReference type="OMA" id="WIMEFDS"/>
<proteinExistence type="predicted"/>
<dbReference type="Pfam" id="PF00036">
    <property type="entry name" value="EF-hand_1"/>
    <property type="match status" value="1"/>
</dbReference>
<accession>A0A4Y7I9N3</accession>
<dbReference type="InterPro" id="IPR002048">
    <property type="entry name" value="EF_hand_dom"/>
</dbReference>
<organism evidence="4 5">
    <name type="scientific">Papaver somniferum</name>
    <name type="common">Opium poppy</name>
    <dbReference type="NCBI Taxonomy" id="3469"/>
    <lineage>
        <taxon>Eukaryota</taxon>
        <taxon>Viridiplantae</taxon>
        <taxon>Streptophyta</taxon>
        <taxon>Embryophyta</taxon>
        <taxon>Tracheophyta</taxon>
        <taxon>Spermatophyta</taxon>
        <taxon>Magnoliopsida</taxon>
        <taxon>Ranunculales</taxon>
        <taxon>Papaveraceae</taxon>
        <taxon>Papaveroideae</taxon>
        <taxon>Papaver</taxon>
    </lineage>
</organism>
<keyword evidence="5" id="KW-1185">Reference proteome</keyword>
<dbReference type="EMBL" id="CM010715">
    <property type="protein sequence ID" value="RZC45643.1"/>
    <property type="molecule type" value="Genomic_DNA"/>
</dbReference>
<name>A0A4Y7I9N3_PAPSO</name>
<dbReference type="Proteomes" id="UP000316621">
    <property type="component" value="Chromosome 1"/>
</dbReference>
<feature type="domain" description="EF-hand" evidence="3">
    <location>
        <begin position="25"/>
        <end position="60"/>
    </location>
</feature>
<evidence type="ECO:0000256" key="1">
    <source>
        <dbReference type="ARBA" id="ARBA00022837"/>
    </source>
</evidence>
<evidence type="ECO:0000259" key="3">
    <source>
        <dbReference type="PROSITE" id="PS50222"/>
    </source>
</evidence>
<dbReference type="SMART" id="SM00054">
    <property type="entry name" value="EFh"/>
    <property type="match status" value="1"/>
</dbReference>
<evidence type="ECO:0000313" key="4">
    <source>
        <dbReference type="EMBL" id="RZC45643.1"/>
    </source>
</evidence>
<sequence>MAITTRSVATHTRIHGDGGGKQREMTIDEFKVWIMEFDSNRDGRISKDELRKAIRSIGGWFSAWKNTKKGRNYADANGDGYIDDEEIYNLLDFAEQCMGFKITAY</sequence>
<gene>
    <name evidence="4" type="ORF">C5167_038591</name>
</gene>
<dbReference type="SUPFAM" id="SSF47473">
    <property type="entry name" value="EF-hand"/>
    <property type="match status" value="1"/>
</dbReference>
<dbReference type="Gene3D" id="1.10.238.10">
    <property type="entry name" value="EF-hand"/>
    <property type="match status" value="1"/>
</dbReference>
<dbReference type="Pfam" id="PF13202">
    <property type="entry name" value="EF-hand_5"/>
    <property type="match status" value="1"/>
</dbReference>
<evidence type="ECO:0000256" key="2">
    <source>
        <dbReference type="SAM" id="MobiDB-lite"/>
    </source>
</evidence>
<dbReference type="PROSITE" id="PS00018">
    <property type="entry name" value="EF_HAND_1"/>
    <property type="match status" value="2"/>
</dbReference>
<dbReference type="PROSITE" id="PS50222">
    <property type="entry name" value="EF_HAND_2"/>
    <property type="match status" value="1"/>
</dbReference>
<feature type="region of interest" description="Disordered" evidence="2">
    <location>
        <begin position="1"/>
        <end position="22"/>
    </location>
</feature>
<reference evidence="4 5" key="1">
    <citation type="journal article" date="2018" name="Science">
        <title>The opium poppy genome and morphinan production.</title>
        <authorList>
            <person name="Guo L."/>
            <person name="Winzer T."/>
            <person name="Yang X."/>
            <person name="Li Y."/>
            <person name="Ning Z."/>
            <person name="He Z."/>
            <person name="Teodor R."/>
            <person name="Lu Y."/>
            <person name="Bowser T.A."/>
            <person name="Graham I.A."/>
            <person name="Ye K."/>
        </authorList>
    </citation>
    <scope>NUCLEOTIDE SEQUENCE [LARGE SCALE GENOMIC DNA]</scope>
    <source>
        <strain evidence="5">cv. HN1</strain>
        <tissue evidence="4">Leaves</tissue>
    </source>
</reference>
<dbReference type="Gramene" id="RZC45643">
    <property type="protein sequence ID" value="RZC45643"/>
    <property type="gene ID" value="C5167_038591"/>
</dbReference>
<feature type="compositionally biased region" description="Polar residues" evidence="2">
    <location>
        <begin position="1"/>
        <end position="10"/>
    </location>
</feature>
<keyword evidence="1" id="KW-0106">Calcium</keyword>
<dbReference type="GO" id="GO:0005509">
    <property type="term" value="F:calcium ion binding"/>
    <property type="evidence" value="ECO:0007669"/>
    <property type="project" value="InterPro"/>
</dbReference>